<organism evidence="2 3">
    <name type="scientific">Penicillium canariense</name>
    <dbReference type="NCBI Taxonomy" id="189055"/>
    <lineage>
        <taxon>Eukaryota</taxon>
        <taxon>Fungi</taxon>
        <taxon>Dikarya</taxon>
        <taxon>Ascomycota</taxon>
        <taxon>Pezizomycotina</taxon>
        <taxon>Eurotiomycetes</taxon>
        <taxon>Eurotiomycetidae</taxon>
        <taxon>Eurotiales</taxon>
        <taxon>Aspergillaceae</taxon>
        <taxon>Penicillium</taxon>
    </lineage>
</organism>
<proteinExistence type="predicted"/>
<reference evidence="2" key="1">
    <citation type="submission" date="2022-11" db="EMBL/GenBank/DDBJ databases">
        <authorList>
            <person name="Petersen C."/>
        </authorList>
    </citation>
    <scope>NUCLEOTIDE SEQUENCE</scope>
    <source>
        <strain evidence="2">IBT 26290</strain>
    </source>
</reference>
<dbReference type="OrthoDB" id="4368505at2759"/>
<keyword evidence="1" id="KW-0732">Signal</keyword>
<keyword evidence="3" id="KW-1185">Reference proteome</keyword>
<accession>A0A9W9LT08</accession>
<name>A0A9W9LT08_9EURO</name>
<protein>
    <recommendedName>
        <fullName evidence="4">Hydrophobin</fullName>
    </recommendedName>
</protein>
<comment type="caution">
    <text evidence="2">The sequence shown here is derived from an EMBL/GenBank/DDBJ whole genome shotgun (WGS) entry which is preliminary data.</text>
</comment>
<dbReference type="Proteomes" id="UP001149163">
    <property type="component" value="Unassembled WGS sequence"/>
</dbReference>
<feature type="signal peptide" evidence="1">
    <location>
        <begin position="1"/>
        <end position="16"/>
    </location>
</feature>
<evidence type="ECO:0000313" key="2">
    <source>
        <dbReference type="EMBL" id="KAJ5175491.1"/>
    </source>
</evidence>
<evidence type="ECO:0000256" key="1">
    <source>
        <dbReference type="SAM" id="SignalP"/>
    </source>
</evidence>
<dbReference type="EMBL" id="JAPQKN010000001">
    <property type="protein sequence ID" value="KAJ5175491.1"/>
    <property type="molecule type" value="Genomic_DNA"/>
</dbReference>
<evidence type="ECO:0000313" key="3">
    <source>
        <dbReference type="Proteomes" id="UP001149163"/>
    </source>
</evidence>
<reference evidence="2" key="2">
    <citation type="journal article" date="2023" name="IMA Fungus">
        <title>Comparative genomic study of the Penicillium genus elucidates a diverse pangenome and 15 lateral gene transfer events.</title>
        <authorList>
            <person name="Petersen C."/>
            <person name="Sorensen T."/>
            <person name="Nielsen M.R."/>
            <person name="Sondergaard T.E."/>
            <person name="Sorensen J.L."/>
            <person name="Fitzpatrick D.A."/>
            <person name="Frisvad J.C."/>
            <person name="Nielsen K.L."/>
        </authorList>
    </citation>
    <scope>NUCLEOTIDE SEQUENCE</scope>
    <source>
        <strain evidence="2">IBT 26290</strain>
    </source>
</reference>
<evidence type="ECO:0008006" key="4">
    <source>
        <dbReference type="Google" id="ProtNLM"/>
    </source>
</evidence>
<gene>
    <name evidence="2" type="ORF">N7482_001368</name>
</gene>
<sequence>MKYTLALSALFVTALAIPTGNGGKGNERSCENHETVVCKGNGEAGLLSLGNILTGLLGSSCSNGNFYCCTTEDVEQHGLINLDLNLQCALNDIL</sequence>
<dbReference type="RefSeq" id="XP_056547099.1">
    <property type="nucleotide sequence ID" value="XM_056683493.1"/>
</dbReference>
<feature type="chain" id="PRO_5040953332" description="Hydrophobin" evidence="1">
    <location>
        <begin position="17"/>
        <end position="94"/>
    </location>
</feature>
<dbReference type="GeneID" id="81422669"/>
<dbReference type="AlphaFoldDB" id="A0A9W9LT08"/>